<dbReference type="Proteomes" id="UP000287033">
    <property type="component" value="Unassembled WGS sequence"/>
</dbReference>
<feature type="transmembrane region" description="Helical" evidence="1">
    <location>
        <begin position="84"/>
        <end position="103"/>
    </location>
</feature>
<gene>
    <name evidence="2" type="ORF">chiPu_0009392</name>
</gene>
<name>A0A401SKN2_CHIPU</name>
<dbReference type="STRING" id="137246.A0A401SKN2"/>
<keyword evidence="1" id="KW-0472">Membrane</keyword>
<evidence type="ECO:0000256" key="1">
    <source>
        <dbReference type="SAM" id="Phobius"/>
    </source>
</evidence>
<sequence>MGVALNGTWDLSWRVVSKGDDLLNMTSWDFEEFGRNSLKKNMHFRRDVAKILGENLPHVILFIFGTFLFGAVTRTLLKRIKLPYTVIVCMAGIAFGALSVKYPQVRQYSETLANINPLLLIHAFMPVLIFSSAFEIESHIFLKSLSQVSLD</sequence>
<organism evidence="2 3">
    <name type="scientific">Chiloscyllium punctatum</name>
    <name type="common">Brownbanded bambooshark</name>
    <name type="synonym">Hemiscyllium punctatum</name>
    <dbReference type="NCBI Taxonomy" id="137246"/>
    <lineage>
        <taxon>Eukaryota</taxon>
        <taxon>Metazoa</taxon>
        <taxon>Chordata</taxon>
        <taxon>Craniata</taxon>
        <taxon>Vertebrata</taxon>
        <taxon>Chondrichthyes</taxon>
        <taxon>Elasmobranchii</taxon>
        <taxon>Galeomorphii</taxon>
        <taxon>Galeoidea</taxon>
        <taxon>Orectolobiformes</taxon>
        <taxon>Hemiscylliidae</taxon>
        <taxon>Chiloscyllium</taxon>
    </lineage>
</organism>
<keyword evidence="1" id="KW-1133">Transmembrane helix</keyword>
<dbReference type="AlphaFoldDB" id="A0A401SKN2"/>
<comment type="caution">
    <text evidence="2">The sequence shown here is derived from an EMBL/GenBank/DDBJ whole genome shotgun (WGS) entry which is preliminary data.</text>
</comment>
<accession>A0A401SKN2</accession>
<reference evidence="2 3" key="1">
    <citation type="journal article" date="2018" name="Nat. Ecol. Evol.">
        <title>Shark genomes provide insights into elasmobranch evolution and the origin of vertebrates.</title>
        <authorList>
            <person name="Hara Y"/>
            <person name="Yamaguchi K"/>
            <person name="Onimaru K"/>
            <person name="Kadota M"/>
            <person name="Koyanagi M"/>
            <person name="Keeley SD"/>
            <person name="Tatsumi K"/>
            <person name="Tanaka K"/>
            <person name="Motone F"/>
            <person name="Kageyama Y"/>
            <person name="Nozu R"/>
            <person name="Adachi N"/>
            <person name="Nishimura O"/>
            <person name="Nakagawa R"/>
            <person name="Tanegashima C"/>
            <person name="Kiyatake I"/>
            <person name="Matsumoto R"/>
            <person name="Murakumo K"/>
            <person name="Nishida K"/>
            <person name="Terakita A"/>
            <person name="Kuratani S"/>
            <person name="Sato K"/>
            <person name="Hyodo S Kuraku.S."/>
        </authorList>
    </citation>
    <scope>NUCLEOTIDE SEQUENCE [LARGE SCALE GENOMIC DNA]</scope>
</reference>
<keyword evidence="3" id="KW-1185">Reference proteome</keyword>
<feature type="transmembrane region" description="Helical" evidence="1">
    <location>
        <begin position="56"/>
        <end position="77"/>
    </location>
</feature>
<dbReference type="OrthoDB" id="441412at2759"/>
<evidence type="ECO:0000313" key="2">
    <source>
        <dbReference type="EMBL" id="GCC30938.1"/>
    </source>
</evidence>
<feature type="transmembrane region" description="Helical" evidence="1">
    <location>
        <begin position="115"/>
        <end position="134"/>
    </location>
</feature>
<protein>
    <recommendedName>
        <fullName evidence="4">Cation/H+ exchanger domain-containing protein</fullName>
    </recommendedName>
</protein>
<evidence type="ECO:0008006" key="4">
    <source>
        <dbReference type="Google" id="ProtNLM"/>
    </source>
</evidence>
<dbReference type="EMBL" id="BEZZ01000332">
    <property type="protein sequence ID" value="GCC30938.1"/>
    <property type="molecule type" value="Genomic_DNA"/>
</dbReference>
<keyword evidence="1" id="KW-0812">Transmembrane</keyword>
<proteinExistence type="predicted"/>
<evidence type="ECO:0000313" key="3">
    <source>
        <dbReference type="Proteomes" id="UP000287033"/>
    </source>
</evidence>